<comment type="caution">
    <text evidence="2">The sequence shown here is derived from an EMBL/GenBank/DDBJ whole genome shotgun (WGS) entry which is preliminary data.</text>
</comment>
<keyword evidence="1" id="KW-0472">Membrane</keyword>
<feature type="transmembrane region" description="Helical" evidence="1">
    <location>
        <begin position="152"/>
        <end position="175"/>
    </location>
</feature>
<dbReference type="EMBL" id="DRNS01000072">
    <property type="protein sequence ID" value="HHH14263.1"/>
    <property type="molecule type" value="Genomic_DNA"/>
</dbReference>
<name>A0A7V5J0F1_UNCKA</name>
<feature type="transmembrane region" description="Helical" evidence="1">
    <location>
        <begin position="233"/>
        <end position="252"/>
    </location>
</feature>
<feature type="transmembrane region" description="Helical" evidence="1">
    <location>
        <begin position="57"/>
        <end position="81"/>
    </location>
</feature>
<proteinExistence type="predicted"/>
<evidence type="ECO:0000313" key="2">
    <source>
        <dbReference type="EMBL" id="HHH14263.1"/>
    </source>
</evidence>
<keyword evidence="1" id="KW-1133">Transmembrane helix</keyword>
<dbReference type="AlphaFoldDB" id="A0A7V5J0F1"/>
<organism evidence="2">
    <name type="scientific">candidate division WWE3 bacterium</name>
    <dbReference type="NCBI Taxonomy" id="2053526"/>
    <lineage>
        <taxon>Bacteria</taxon>
        <taxon>Katanobacteria</taxon>
    </lineage>
</organism>
<feature type="transmembrane region" description="Helical" evidence="1">
    <location>
        <begin position="12"/>
        <end position="31"/>
    </location>
</feature>
<dbReference type="Proteomes" id="UP000886106">
    <property type="component" value="Unassembled WGS sequence"/>
</dbReference>
<feature type="transmembrane region" description="Helical" evidence="1">
    <location>
        <begin position="187"/>
        <end position="204"/>
    </location>
</feature>
<keyword evidence="1" id="KW-0812">Transmembrane</keyword>
<evidence type="ECO:0000256" key="1">
    <source>
        <dbReference type="SAM" id="Phobius"/>
    </source>
</evidence>
<feature type="transmembrane region" description="Helical" evidence="1">
    <location>
        <begin position="211"/>
        <end position="227"/>
    </location>
</feature>
<feature type="transmembrane region" description="Helical" evidence="1">
    <location>
        <begin position="93"/>
        <end position="113"/>
    </location>
</feature>
<protein>
    <submittedName>
        <fullName evidence="2">Uncharacterized protein</fullName>
    </submittedName>
</protein>
<gene>
    <name evidence="2" type="ORF">ENJ78_00975</name>
</gene>
<reference evidence="2" key="1">
    <citation type="journal article" date="2020" name="mSystems">
        <title>Genome- and Community-Level Interaction Insights into Carbon Utilization and Element Cycling Functions of Hydrothermarchaeota in Hydrothermal Sediment.</title>
        <authorList>
            <person name="Zhou Z."/>
            <person name="Liu Y."/>
            <person name="Xu W."/>
            <person name="Pan J."/>
            <person name="Luo Z.H."/>
            <person name="Li M."/>
        </authorList>
    </citation>
    <scope>NUCLEOTIDE SEQUENCE [LARGE SCALE GENOMIC DNA]</scope>
    <source>
        <strain evidence="2">HyVt-517</strain>
    </source>
</reference>
<accession>A0A7V5J0F1</accession>
<sequence>MDLKNKKINKKTFIPYLLFFSLLLWYQFLYIKPLAYTQGSIVKTLLLLKDIKYVKELIYRFFYIFYYVGIFTFPLTFAYFFTLLVNRTLTKKFLLLLFLFGAFFLSLSLFFWFKERTLMFYLPNMLSYAGFLPQSLNFGIKQTLFVNSPVRIRAFITLVSIFSVSIYFSVLFQRLQENKKLLLKNKMLVLFLITLFMLSPTIIFRDFFDRYLIVIIPFVLLYFSLIAKKPTIIKLPLLYFFVFLFCSWSLIWEYDYLSLNKFAWEYPSKNNFSSKEFRSTFEYNLYPLLDGISSINDPSVLNRETWEPPLSQYKYFLSYSDVIKYCPKIDNLYYTTPLSRGFKGPLKILVICDAKNN</sequence>